<gene>
    <name evidence="2" type="ORF">Psi02_60770</name>
</gene>
<dbReference type="AlphaFoldDB" id="A0A8J3XUN0"/>
<reference evidence="2" key="1">
    <citation type="submission" date="2021-01" db="EMBL/GenBank/DDBJ databases">
        <title>Whole genome shotgun sequence of Planotetraspora silvatica NBRC 100141.</title>
        <authorList>
            <person name="Komaki H."/>
            <person name="Tamura T."/>
        </authorList>
    </citation>
    <scope>NUCLEOTIDE SEQUENCE</scope>
    <source>
        <strain evidence="2">NBRC 100141</strain>
    </source>
</reference>
<feature type="region of interest" description="Disordered" evidence="1">
    <location>
        <begin position="1"/>
        <end position="48"/>
    </location>
</feature>
<sequence length="48" mass="5183">MRKPRLPVRGEGGVFPKAVPGELPGPPTEGQIERMMTMGPRTNADILP</sequence>
<organism evidence="2 3">
    <name type="scientific">Planotetraspora silvatica</name>
    <dbReference type="NCBI Taxonomy" id="234614"/>
    <lineage>
        <taxon>Bacteria</taxon>
        <taxon>Bacillati</taxon>
        <taxon>Actinomycetota</taxon>
        <taxon>Actinomycetes</taxon>
        <taxon>Streptosporangiales</taxon>
        <taxon>Streptosporangiaceae</taxon>
        <taxon>Planotetraspora</taxon>
    </lineage>
</organism>
<name>A0A8J3XUN0_9ACTN</name>
<evidence type="ECO:0000256" key="1">
    <source>
        <dbReference type="SAM" id="MobiDB-lite"/>
    </source>
</evidence>
<accession>A0A8J3XUN0</accession>
<comment type="caution">
    <text evidence="2">The sequence shown here is derived from an EMBL/GenBank/DDBJ whole genome shotgun (WGS) entry which is preliminary data.</text>
</comment>
<dbReference type="RefSeq" id="WP_203979190.1">
    <property type="nucleotide sequence ID" value="NZ_BAAAKY010000010.1"/>
</dbReference>
<dbReference type="Proteomes" id="UP000644610">
    <property type="component" value="Unassembled WGS sequence"/>
</dbReference>
<proteinExistence type="predicted"/>
<protein>
    <submittedName>
        <fullName evidence="2">Uncharacterized protein</fullName>
    </submittedName>
</protein>
<evidence type="ECO:0000313" key="2">
    <source>
        <dbReference type="EMBL" id="GII49653.1"/>
    </source>
</evidence>
<evidence type="ECO:0000313" key="3">
    <source>
        <dbReference type="Proteomes" id="UP000644610"/>
    </source>
</evidence>
<keyword evidence="3" id="KW-1185">Reference proteome</keyword>
<dbReference type="EMBL" id="BOOQ01000044">
    <property type="protein sequence ID" value="GII49653.1"/>
    <property type="molecule type" value="Genomic_DNA"/>
</dbReference>